<dbReference type="AlphaFoldDB" id="A0A835HSE6"/>
<dbReference type="EMBL" id="JADFTS010000006">
    <property type="protein sequence ID" value="KAF9602353.1"/>
    <property type="molecule type" value="Genomic_DNA"/>
</dbReference>
<feature type="non-terminal residue" evidence="2">
    <location>
        <position position="1"/>
    </location>
</feature>
<accession>A0A835HSE6</accession>
<evidence type="ECO:0000256" key="1">
    <source>
        <dbReference type="SAM" id="MobiDB-lite"/>
    </source>
</evidence>
<proteinExistence type="predicted"/>
<feature type="region of interest" description="Disordered" evidence="1">
    <location>
        <begin position="57"/>
        <end position="85"/>
    </location>
</feature>
<name>A0A835HSE6_9MAGN</name>
<dbReference type="OrthoDB" id="641149at2759"/>
<dbReference type="Proteomes" id="UP000631114">
    <property type="component" value="Unassembled WGS sequence"/>
</dbReference>
<keyword evidence="3" id="KW-1185">Reference proteome</keyword>
<protein>
    <submittedName>
        <fullName evidence="2">Uncharacterized protein</fullName>
    </submittedName>
</protein>
<gene>
    <name evidence="2" type="ORF">IFM89_026780</name>
</gene>
<organism evidence="2 3">
    <name type="scientific">Coptis chinensis</name>
    <dbReference type="NCBI Taxonomy" id="261450"/>
    <lineage>
        <taxon>Eukaryota</taxon>
        <taxon>Viridiplantae</taxon>
        <taxon>Streptophyta</taxon>
        <taxon>Embryophyta</taxon>
        <taxon>Tracheophyta</taxon>
        <taxon>Spermatophyta</taxon>
        <taxon>Magnoliopsida</taxon>
        <taxon>Ranunculales</taxon>
        <taxon>Ranunculaceae</taxon>
        <taxon>Coptidoideae</taxon>
        <taxon>Coptis</taxon>
    </lineage>
</organism>
<feature type="compositionally biased region" description="Basic and acidic residues" evidence="1">
    <location>
        <begin position="64"/>
        <end position="85"/>
    </location>
</feature>
<evidence type="ECO:0000313" key="2">
    <source>
        <dbReference type="EMBL" id="KAF9602353.1"/>
    </source>
</evidence>
<comment type="caution">
    <text evidence="2">The sequence shown here is derived from an EMBL/GenBank/DDBJ whole genome shotgun (WGS) entry which is preliminary data.</text>
</comment>
<sequence>MDPLTYRTEFENILKRYNGSYKELFQNYLEKDVSRIQPDSLKRRVSETRVVFRLTSEESAVEAASKETPRTDAGEKKQKSDSPGL</sequence>
<evidence type="ECO:0000313" key="3">
    <source>
        <dbReference type="Proteomes" id="UP000631114"/>
    </source>
</evidence>
<reference evidence="2 3" key="1">
    <citation type="submission" date="2020-10" db="EMBL/GenBank/DDBJ databases">
        <title>The Coptis chinensis genome and diversification of protoberbering-type alkaloids.</title>
        <authorList>
            <person name="Wang B."/>
            <person name="Shu S."/>
            <person name="Song C."/>
            <person name="Liu Y."/>
        </authorList>
    </citation>
    <scope>NUCLEOTIDE SEQUENCE [LARGE SCALE GENOMIC DNA]</scope>
    <source>
        <strain evidence="2">HL-2020</strain>
        <tissue evidence="2">Leaf</tissue>
    </source>
</reference>